<dbReference type="AlphaFoldDB" id="A0A6C0EE98"/>
<feature type="compositionally biased region" description="Polar residues" evidence="1">
    <location>
        <begin position="465"/>
        <end position="475"/>
    </location>
</feature>
<feature type="region of interest" description="Disordered" evidence="1">
    <location>
        <begin position="341"/>
        <end position="430"/>
    </location>
</feature>
<feature type="region of interest" description="Disordered" evidence="1">
    <location>
        <begin position="67"/>
        <end position="127"/>
    </location>
</feature>
<organism evidence="2">
    <name type="scientific">viral metagenome</name>
    <dbReference type="NCBI Taxonomy" id="1070528"/>
    <lineage>
        <taxon>unclassified sequences</taxon>
        <taxon>metagenomes</taxon>
        <taxon>organismal metagenomes</taxon>
    </lineage>
</organism>
<feature type="compositionally biased region" description="Low complexity" evidence="1">
    <location>
        <begin position="447"/>
        <end position="460"/>
    </location>
</feature>
<dbReference type="Pfam" id="PF19071">
    <property type="entry name" value="DUF5767"/>
    <property type="match status" value="1"/>
</dbReference>
<evidence type="ECO:0000313" key="2">
    <source>
        <dbReference type="EMBL" id="QHT27444.1"/>
    </source>
</evidence>
<protein>
    <submittedName>
        <fullName evidence="2">Uncharacterized protein</fullName>
    </submittedName>
</protein>
<feature type="compositionally biased region" description="Low complexity" evidence="1">
    <location>
        <begin position="107"/>
        <end position="118"/>
    </location>
</feature>
<dbReference type="InterPro" id="IPR043910">
    <property type="entry name" value="DUF5767"/>
</dbReference>
<evidence type="ECO:0000256" key="1">
    <source>
        <dbReference type="SAM" id="MobiDB-lite"/>
    </source>
</evidence>
<feature type="region of interest" description="Disordered" evidence="1">
    <location>
        <begin position="447"/>
        <end position="508"/>
    </location>
</feature>
<feature type="compositionally biased region" description="Polar residues" evidence="1">
    <location>
        <begin position="383"/>
        <end position="404"/>
    </location>
</feature>
<feature type="compositionally biased region" description="Polar residues" evidence="1">
    <location>
        <begin position="67"/>
        <end position="95"/>
    </location>
</feature>
<proteinExistence type="predicted"/>
<name>A0A6C0EE98_9ZZZZ</name>
<reference evidence="2" key="1">
    <citation type="journal article" date="2020" name="Nature">
        <title>Giant virus diversity and host interactions through global metagenomics.</title>
        <authorList>
            <person name="Schulz F."/>
            <person name="Roux S."/>
            <person name="Paez-Espino D."/>
            <person name="Jungbluth S."/>
            <person name="Walsh D.A."/>
            <person name="Denef V.J."/>
            <person name="McMahon K.D."/>
            <person name="Konstantinidis K.T."/>
            <person name="Eloe-Fadrosh E.A."/>
            <person name="Kyrpides N.C."/>
            <person name="Woyke T."/>
        </authorList>
    </citation>
    <scope>NUCLEOTIDE SEQUENCE</scope>
    <source>
        <strain evidence="2">GVMAG-M-3300023179-33</strain>
    </source>
</reference>
<accession>A0A6C0EE98</accession>
<dbReference type="EMBL" id="MN739822">
    <property type="protein sequence ID" value="QHT27444.1"/>
    <property type="molecule type" value="Genomic_DNA"/>
</dbReference>
<sequence length="508" mass="56385">MDSEIIDISNLNDDLNDLKSVNFGGGIELLMNDKVKDGKSKSKGFDSDISLDDLNKLENELNELSDTTNSFNIDSGSSSYTPKSDIFSASTSSERPSLGVRFDDNTSSSGPSISIGQSTVETGDANSKTWDGFSKFNNVPINNPDKTVPIQPTMSKEELLREKFKYLRKLEALEKKGVELSKKYNMESPLAEMQGEYETIMEEKTKQNSIKFQGNMMMAVINGIEFLNNKFDPFDIKLDGWSEQINENINDYDEIFAELYEKYKSKATMAPELKLMFQLGGSALMLHMTNTMFKSSMPGMDDILRQNPDLMRQFQNAAVNSMGQNNPGFGGFMSGLMNPEPEIPMGRGPPPPPMATQGPNSTPYMGGRPGNNNSMNAGMGRSSIPNMSNMNDGINIRENQSNPVNIERTPRRPPQQQSTQRPEMKGPSDISEILSGLKTKTINIQEPPQQPQFQPQQQQPDVDSISLNNDSTISISDLKELQGSGSGNMPKRSRRKPRSDKNTISLDI</sequence>